<comment type="caution">
    <text evidence="3">The sequence shown here is derived from an EMBL/GenBank/DDBJ whole genome shotgun (WGS) entry which is preliminary data.</text>
</comment>
<protein>
    <submittedName>
        <fullName evidence="3">Chromosome partitioning protein ParB</fullName>
    </submittedName>
</protein>
<accession>A0A1E5BZ47</accession>
<dbReference type="EMBL" id="AJWN02000093">
    <property type="protein sequence ID" value="OEE58480.1"/>
    <property type="molecule type" value="Genomic_DNA"/>
</dbReference>
<dbReference type="PANTHER" id="PTHR38034">
    <property type="entry name" value="INNER MEMBRANE PROTEIN YPJD"/>
    <property type="match status" value="1"/>
</dbReference>
<reference evidence="3 4" key="1">
    <citation type="journal article" date="2012" name="Science">
        <title>Ecological populations of bacteria act as socially cohesive units of antibiotic production and resistance.</title>
        <authorList>
            <person name="Cordero O.X."/>
            <person name="Wildschutte H."/>
            <person name="Kirkup B."/>
            <person name="Proehl S."/>
            <person name="Ngo L."/>
            <person name="Hussain F."/>
            <person name="Le Roux F."/>
            <person name="Mincer T."/>
            <person name="Polz M.F."/>
        </authorList>
    </citation>
    <scope>NUCLEOTIDE SEQUENCE [LARGE SCALE GENOMIC DNA]</scope>
    <source>
        <strain evidence="3 4">FF-454</strain>
    </source>
</reference>
<dbReference type="InterPro" id="IPR052372">
    <property type="entry name" value="YpjD/HemX"/>
</dbReference>
<feature type="transmembrane region" description="Helical" evidence="1">
    <location>
        <begin position="210"/>
        <end position="228"/>
    </location>
</feature>
<dbReference type="AlphaFoldDB" id="A0A1E5BZ47"/>
<dbReference type="PANTHER" id="PTHR38034:SF1">
    <property type="entry name" value="INNER MEMBRANE PROTEIN YPJD"/>
    <property type="match status" value="1"/>
</dbReference>
<keyword evidence="1" id="KW-1133">Transmembrane helix</keyword>
<dbReference type="GO" id="GO:0020037">
    <property type="term" value="F:heme binding"/>
    <property type="evidence" value="ECO:0007669"/>
    <property type="project" value="InterPro"/>
</dbReference>
<dbReference type="RefSeq" id="WP_016958169.1">
    <property type="nucleotide sequence ID" value="NZ_AJWN02000093.1"/>
</dbReference>
<dbReference type="Proteomes" id="UP000095039">
    <property type="component" value="Unassembled WGS sequence"/>
</dbReference>
<feature type="transmembrane region" description="Helical" evidence="1">
    <location>
        <begin position="123"/>
        <end position="145"/>
    </location>
</feature>
<keyword evidence="1" id="KW-0472">Membrane</keyword>
<keyword evidence="4" id="KW-1185">Reference proteome</keyword>
<feature type="transmembrane region" description="Helical" evidence="1">
    <location>
        <begin position="35"/>
        <end position="55"/>
    </location>
</feature>
<dbReference type="GO" id="GO:0017004">
    <property type="term" value="P:cytochrome complex assembly"/>
    <property type="evidence" value="ECO:0007669"/>
    <property type="project" value="InterPro"/>
</dbReference>
<gene>
    <name evidence="3" type="ORF">A1OK_15280</name>
</gene>
<organism evidence="3 4">
    <name type="scientific">Enterovibrio norvegicus FF-454</name>
    <dbReference type="NCBI Taxonomy" id="1185651"/>
    <lineage>
        <taxon>Bacteria</taxon>
        <taxon>Pseudomonadati</taxon>
        <taxon>Pseudomonadota</taxon>
        <taxon>Gammaproteobacteria</taxon>
        <taxon>Vibrionales</taxon>
        <taxon>Vibrionaceae</taxon>
        <taxon>Enterovibrio</taxon>
    </lineage>
</organism>
<dbReference type="InterPro" id="IPR002541">
    <property type="entry name" value="Cyt_c_assembly"/>
</dbReference>
<keyword evidence="1" id="KW-0812">Transmembrane</keyword>
<feature type="transmembrane region" description="Helical" evidence="1">
    <location>
        <begin position="234"/>
        <end position="253"/>
    </location>
</feature>
<sequence>MDIFIALLAALLYIAALMQIIPGLSGPNQIPAKRVFLSACGALALHAYLISDLIFADGGQNLSILNVASLISFIIAAITTGLLFKMRVWVLLPVVYSFSAINLTAATLLPGAVISHLEANPQVLLHISLALFSYSTLMIATLYAIQLAWLDHQLKSKKKLMMNPNLPPLMAVERQLFNIILIGEILLTLTLITGFAFVHDMIAQGKAHKAILSAMAWCVYGTLLWGHYRSGWRGRRVIWISIVGAFLLTLAYFGSRFVREVIIAS</sequence>
<proteinExistence type="predicted"/>
<evidence type="ECO:0000313" key="3">
    <source>
        <dbReference type="EMBL" id="OEE58480.1"/>
    </source>
</evidence>
<dbReference type="GO" id="GO:0005886">
    <property type="term" value="C:plasma membrane"/>
    <property type="evidence" value="ECO:0007669"/>
    <property type="project" value="TreeGrafter"/>
</dbReference>
<feature type="transmembrane region" description="Helical" evidence="1">
    <location>
        <begin position="62"/>
        <end position="84"/>
    </location>
</feature>
<feature type="domain" description="Cytochrome c assembly protein" evidence="2">
    <location>
        <begin position="42"/>
        <end position="262"/>
    </location>
</feature>
<evidence type="ECO:0000256" key="1">
    <source>
        <dbReference type="SAM" id="Phobius"/>
    </source>
</evidence>
<feature type="transmembrane region" description="Helical" evidence="1">
    <location>
        <begin position="176"/>
        <end position="198"/>
    </location>
</feature>
<evidence type="ECO:0000313" key="4">
    <source>
        <dbReference type="Proteomes" id="UP000095039"/>
    </source>
</evidence>
<dbReference type="Pfam" id="PF01578">
    <property type="entry name" value="Cytochrom_C_asm"/>
    <property type="match status" value="1"/>
</dbReference>
<evidence type="ECO:0000259" key="2">
    <source>
        <dbReference type="Pfam" id="PF01578"/>
    </source>
</evidence>
<feature type="transmembrane region" description="Helical" evidence="1">
    <location>
        <begin position="90"/>
        <end position="111"/>
    </location>
</feature>
<name>A0A1E5BZ47_9GAMM</name>